<keyword evidence="4 5" id="KW-0833">Ubl conjugation pathway</keyword>
<name>A0AA88A5M5_FICCA</name>
<organism evidence="7 8">
    <name type="scientific">Ficus carica</name>
    <name type="common">Common fig</name>
    <dbReference type="NCBI Taxonomy" id="3494"/>
    <lineage>
        <taxon>Eukaryota</taxon>
        <taxon>Viridiplantae</taxon>
        <taxon>Streptophyta</taxon>
        <taxon>Embryophyta</taxon>
        <taxon>Tracheophyta</taxon>
        <taxon>Spermatophyta</taxon>
        <taxon>Magnoliopsida</taxon>
        <taxon>eudicotyledons</taxon>
        <taxon>Gunneridae</taxon>
        <taxon>Pentapetalae</taxon>
        <taxon>rosids</taxon>
        <taxon>fabids</taxon>
        <taxon>Rosales</taxon>
        <taxon>Moraceae</taxon>
        <taxon>Ficeae</taxon>
        <taxon>Ficus</taxon>
    </lineage>
</organism>
<dbReference type="InterPro" id="IPR003613">
    <property type="entry name" value="Ubox_domain"/>
</dbReference>
<dbReference type="EMBL" id="BTGU01000009">
    <property type="protein sequence ID" value="GMN39568.1"/>
    <property type="molecule type" value="Genomic_DNA"/>
</dbReference>
<protein>
    <recommendedName>
        <fullName evidence="5 6">U-box domain-containing protein</fullName>
        <ecNumber evidence="5">2.3.2.27</ecNumber>
    </recommendedName>
    <alternativeName>
        <fullName evidence="5">RING-type E3 ubiquitin transferase PUB</fullName>
    </alternativeName>
</protein>
<dbReference type="SMART" id="SM00504">
    <property type="entry name" value="Ubox"/>
    <property type="match status" value="1"/>
</dbReference>
<dbReference type="CDD" id="cd16655">
    <property type="entry name" value="RING-Ubox_WDSUB1-like"/>
    <property type="match status" value="1"/>
</dbReference>
<dbReference type="PANTHER" id="PTHR22849">
    <property type="entry name" value="WDSAM1 PROTEIN"/>
    <property type="match status" value="1"/>
</dbReference>
<dbReference type="Pfam" id="PF04564">
    <property type="entry name" value="U-box"/>
    <property type="match status" value="1"/>
</dbReference>
<accession>A0AA88A5M5</accession>
<comment type="function">
    <text evidence="5">Functions as an E3 ubiquitin ligase.</text>
</comment>
<evidence type="ECO:0000256" key="1">
    <source>
        <dbReference type="ARBA" id="ARBA00000900"/>
    </source>
</evidence>
<dbReference type="AlphaFoldDB" id="A0AA88A5M5"/>
<dbReference type="InterPro" id="IPR013083">
    <property type="entry name" value="Znf_RING/FYVE/PHD"/>
</dbReference>
<evidence type="ECO:0000313" key="7">
    <source>
        <dbReference type="EMBL" id="GMN39568.1"/>
    </source>
</evidence>
<dbReference type="Gene3D" id="3.30.40.10">
    <property type="entry name" value="Zinc/RING finger domain, C3HC4 (zinc finger)"/>
    <property type="match status" value="1"/>
</dbReference>
<gene>
    <name evidence="7" type="ORF">TIFTF001_008797</name>
</gene>
<evidence type="ECO:0000256" key="5">
    <source>
        <dbReference type="RuleBase" id="RU369093"/>
    </source>
</evidence>
<dbReference type="InterPro" id="IPR045185">
    <property type="entry name" value="PUB22/23/24-like"/>
</dbReference>
<comment type="catalytic activity">
    <reaction evidence="1 5">
        <text>S-ubiquitinyl-[E2 ubiquitin-conjugating enzyme]-L-cysteine + [acceptor protein]-L-lysine = [E2 ubiquitin-conjugating enzyme]-L-cysteine + N(6)-ubiquitinyl-[acceptor protein]-L-lysine.</text>
        <dbReference type="EC" id="2.3.2.27"/>
    </reaction>
</comment>
<dbReference type="InterPro" id="IPR058678">
    <property type="entry name" value="ARM_PUB"/>
</dbReference>
<dbReference type="PANTHER" id="PTHR22849:SF24">
    <property type="entry name" value="E3 UBIQUITIN-PROTEIN LIGASE PUB24"/>
    <property type="match status" value="1"/>
</dbReference>
<dbReference type="SUPFAM" id="SSF48371">
    <property type="entry name" value="ARM repeat"/>
    <property type="match status" value="1"/>
</dbReference>
<dbReference type="GO" id="GO:0016567">
    <property type="term" value="P:protein ubiquitination"/>
    <property type="evidence" value="ECO:0007669"/>
    <property type="project" value="UniProtKB-UniRule"/>
</dbReference>
<evidence type="ECO:0000313" key="8">
    <source>
        <dbReference type="Proteomes" id="UP001187192"/>
    </source>
</evidence>
<keyword evidence="3 5" id="KW-0808">Transferase</keyword>
<evidence type="ECO:0000256" key="3">
    <source>
        <dbReference type="ARBA" id="ARBA00022679"/>
    </source>
</evidence>
<dbReference type="InterPro" id="IPR016024">
    <property type="entry name" value="ARM-type_fold"/>
</dbReference>
<comment type="pathway">
    <text evidence="2 5">Protein modification; protein ubiquitination.</text>
</comment>
<dbReference type="Pfam" id="PF25598">
    <property type="entry name" value="ARM_PUB"/>
    <property type="match status" value="1"/>
</dbReference>
<keyword evidence="8" id="KW-1185">Reference proteome</keyword>
<dbReference type="Gene3D" id="1.25.10.10">
    <property type="entry name" value="Leucine-rich Repeat Variant"/>
    <property type="match status" value="1"/>
</dbReference>
<dbReference type="Proteomes" id="UP001187192">
    <property type="component" value="Unassembled WGS sequence"/>
</dbReference>
<reference evidence="7" key="1">
    <citation type="submission" date="2023-07" db="EMBL/GenBank/DDBJ databases">
        <title>draft genome sequence of fig (Ficus carica).</title>
        <authorList>
            <person name="Takahashi T."/>
            <person name="Nishimura K."/>
        </authorList>
    </citation>
    <scope>NUCLEOTIDE SEQUENCE</scope>
</reference>
<proteinExistence type="predicted"/>
<dbReference type="FunFam" id="3.30.40.10:FF:000442">
    <property type="entry name" value="RING-type E3 ubiquitin transferase"/>
    <property type="match status" value="1"/>
</dbReference>
<evidence type="ECO:0000256" key="2">
    <source>
        <dbReference type="ARBA" id="ARBA00004906"/>
    </source>
</evidence>
<sequence>MEEIEIPHYFICPISLQIMKDPVTAITGITYDRESIEHWLFTTKNTTCPVTKQPLPPSSDLTPNHTLRRLIQAWCTEHSSHGFDRIPTPKPPLDKAQILKLLKDLQGQPQLQLKSIKQLEILAAENERNRKYMIEAGVSKAIFSFISTCCFPRNQTDQGLEQALSILHYLVRINNSNSNSNNYISSSGSSEKNLIEDEQVMDSLTWVLSCNLENHITTHAILVLKSIIEKAPNPSDLSRLKPEFFKNMIGEVLRRSDKNVVTHQGLNAALQILLEACPVGRNRLMMVEYGAVFELVELEMRLTERKTTELVLGILFHLCSCADGRAQFLSHKASIAVVSRRILRVSPAVDDRAVMIFSMICRFSGTKQVLREMLEFGAVSRLNVLMQVECAAYLKERAREMLKAHSGEWKDSSCVGSSHYPKVI</sequence>
<dbReference type="InterPro" id="IPR011989">
    <property type="entry name" value="ARM-like"/>
</dbReference>
<dbReference type="PROSITE" id="PS51698">
    <property type="entry name" value="U_BOX"/>
    <property type="match status" value="1"/>
</dbReference>
<dbReference type="GO" id="GO:0061630">
    <property type="term" value="F:ubiquitin protein ligase activity"/>
    <property type="evidence" value="ECO:0007669"/>
    <property type="project" value="UniProtKB-UniRule"/>
</dbReference>
<dbReference type="EC" id="2.3.2.27" evidence="5"/>
<evidence type="ECO:0000256" key="4">
    <source>
        <dbReference type="ARBA" id="ARBA00022786"/>
    </source>
</evidence>
<evidence type="ECO:0000259" key="6">
    <source>
        <dbReference type="PROSITE" id="PS51698"/>
    </source>
</evidence>
<feature type="domain" description="U-box" evidence="6">
    <location>
        <begin position="5"/>
        <end position="81"/>
    </location>
</feature>
<comment type="caution">
    <text evidence="7">The sequence shown here is derived from an EMBL/GenBank/DDBJ whole genome shotgun (WGS) entry which is preliminary data.</text>
</comment>
<dbReference type="SUPFAM" id="SSF57850">
    <property type="entry name" value="RING/U-box"/>
    <property type="match status" value="1"/>
</dbReference>